<keyword evidence="3" id="KW-1185">Reference proteome</keyword>
<dbReference type="EMBL" id="BRXZ01004066">
    <property type="protein sequence ID" value="GMH67768.1"/>
    <property type="molecule type" value="Genomic_DNA"/>
</dbReference>
<protein>
    <submittedName>
        <fullName evidence="2">Uncharacterized protein</fullName>
    </submittedName>
</protein>
<proteinExistence type="predicted"/>
<accession>A0A9W7E9H0</accession>
<feature type="compositionally biased region" description="Acidic residues" evidence="1">
    <location>
        <begin position="48"/>
        <end position="57"/>
    </location>
</feature>
<evidence type="ECO:0000313" key="2">
    <source>
        <dbReference type="EMBL" id="GMH67768.1"/>
    </source>
</evidence>
<dbReference type="Proteomes" id="UP001165082">
    <property type="component" value="Unassembled WGS sequence"/>
</dbReference>
<evidence type="ECO:0000256" key="1">
    <source>
        <dbReference type="SAM" id="MobiDB-lite"/>
    </source>
</evidence>
<reference evidence="2" key="1">
    <citation type="submission" date="2022-07" db="EMBL/GenBank/DDBJ databases">
        <title>Genome analysis of Parmales, a sister group of diatoms, reveals the evolutionary specialization of diatoms from phago-mixotrophs to photoautotrophs.</title>
        <authorList>
            <person name="Ban H."/>
            <person name="Sato S."/>
            <person name="Yoshikawa S."/>
            <person name="Kazumasa Y."/>
            <person name="Nakamura Y."/>
            <person name="Ichinomiya M."/>
            <person name="Saitoh K."/>
            <person name="Sato N."/>
            <person name="Blanc-Mathieu R."/>
            <person name="Endo H."/>
            <person name="Kuwata A."/>
            <person name="Ogata H."/>
        </authorList>
    </citation>
    <scope>NUCLEOTIDE SEQUENCE</scope>
</reference>
<feature type="compositionally biased region" description="Polar residues" evidence="1">
    <location>
        <begin position="102"/>
        <end position="122"/>
    </location>
</feature>
<feature type="region of interest" description="Disordered" evidence="1">
    <location>
        <begin position="1"/>
        <end position="133"/>
    </location>
</feature>
<gene>
    <name evidence="2" type="ORF">TrRE_jg3828</name>
</gene>
<organism evidence="2 3">
    <name type="scientific">Triparma retinervis</name>
    <dbReference type="NCBI Taxonomy" id="2557542"/>
    <lineage>
        <taxon>Eukaryota</taxon>
        <taxon>Sar</taxon>
        <taxon>Stramenopiles</taxon>
        <taxon>Ochrophyta</taxon>
        <taxon>Bolidophyceae</taxon>
        <taxon>Parmales</taxon>
        <taxon>Triparmaceae</taxon>
        <taxon>Triparma</taxon>
    </lineage>
</organism>
<dbReference type="AlphaFoldDB" id="A0A9W7E9H0"/>
<sequence>MVEQVVPLNEDMPSPLVDQDELAHPAPLVVVSHGGVPQKHQEDGGKTEDEDEDEDEDHVTGLGKSNVGRPNLTIDTEGGEGNVGVVQAESDDAPSRAPPATITPNRRNSLLKQNSSFMTPTGQHIDKPRQGRRLSFSDESGEKLVETAFSDSLHYSQKQGVFMQQAEQGGGSRGNNWYEKEKSKEFKRRIEELDRRQSGTGELWRRVTKLGGVTIGAFGKFGEEGKGMRGAINEWAKTMALKGYKTMGKEKPGICQGFMLT</sequence>
<comment type="caution">
    <text evidence="2">The sequence shown here is derived from an EMBL/GenBank/DDBJ whole genome shotgun (WGS) entry which is preliminary data.</text>
</comment>
<dbReference type="OrthoDB" id="10475787at2759"/>
<name>A0A9W7E9H0_9STRA</name>
<evidence type="ECO:0000313" key="3">
    <source>
        <dbReference type="Proteomes" id="UP001165082"/>
    </source>
</evidence>